<feature type="compositionally biased region" description="Low complexity" evidence="1">
    <location>
        <begin position="16"/>
        <end position="58"/>
    </location>
</feature>
<sequence>MPMANAQLTNLPDVNSATTTTGTTNTKGQTTTATTKGATTGTTGSTTGTATDTDTTDTAASVTKPTVLLSSSTSSSAASTAGTTGSIVHITGAPTIQGVGIPTLVVPYTANAPYMKKSNLPEGTVFITVGAVLAFLGFCVVGWRALVAWSINRSVKRAALASIMASETKNPGGWASNPFKPAGGFYSQAPGGSTLSLNDHSTTKRGAPFRNPVPSNASGLFFSPTANTSNATANIPMTGLNHNGNRASSLLPAGYYASPSSQVAGGAGQTSIGGGGQYLDSPSLQARRTSQQPMPSLSLAPPNSRESRRISARPTSSAHPQTLHAQSSANSLQVGTGHGDDLPGSRAPSAYLEDLFEGHGNPSIPPPQPHHR</sequence>
<dbReference type="PANTHER" id="PTHR36089:SF1">
    <property type="entry name" value="CHITIN SYNTHASE 3 COMPLEX PROTEIN CSI2-RELATED"/>
    <property type="match status" value="1"/>
</dbReference>
<dbReference type="PANTHER" id="PTHR36089">
    <property type="entry name" value="CHITIN SYNTHASE 3 COMPLEX PROTEIN CSI2-RELATED"/>
    <property type="match status" value="1"/>
</dbReference>
<accession>A0A9P4MEB9</accession>
<protein>
    <recommendedName>
        <fullName evidence="5">Vacuolar membrane protein</fullName>
    </recommendedName>
</protein>
<organism evidence="3 4">
    <name type="scientific">Myriangium duriaei CBS 260.36</name>
    <dbReference type="NCBI Taxonomy" id="1168546"/>
    <lineage>
        <taxon>Eukaryota</taxon>
        <taxon>Fungi</taxon>
        <taxon>Dikarya</taxon>
        <taxon>Ascomycota</taxon>
        <taxon>Pezizomycotina</taxon>
        <taxon>Dothideomycetes</taxon>
        <taxon>Dothideomycetidae</taxon>
        <taxon>Myriangiales</taxon>
        <taxon>Myriangiaceae</taxon>
        <taxon>Myriangium</taxon>
    </lineage>
</organism>
<dbReference type="InterPro" id="IPR051009">
    <property type="entry name" value="PRM"/>
</dbReference>
<feature type="transmembrane region" description="Helical" evidence="2">
    <location>
        <begin position="125"/>
        <end position="147"/>
    </location>
</feature>
<keyword evidence="2" id="KW-1133">Transmembrane helix</keyword>
<dbReference type="OrthoDB" id="4065319at2759"/>
<feature type="region of interest" description="Disordered" evidence="1">
    <location>
        <begin position="1"/>
        <end position="58"/>
    </location>
</feature>
<dbReference type="AlphaFoldDB" id="A0A9P4MEB9"/>
<evidence type="ECO:0000313" key="4">
    <source>
        <dbReference type="Proteomes" id="UP000799439"/>
    </source>
</evidence>
<keyword evidence="2" id="KW-0472">Membrane</keyword>
<feature type="compositionally biased region" description="Pro residues" evidence="1">
    <location>
        <begin position="363"/>
        <end position="372"/>
    </location>
</feature>
<proteinExistence type="predicted"/>
<feature type="compositionally biased region" description="Gly residues" evidence="1">
    <location>
        <begin position="265"/>
        <end position="277"/>
    </location>
</feature>
<feature type="compositionally biased region" description="Polar residues" evidence="1">
    <location>
        <begin position="313"/>
        <end position="334"/>
    </location>
</feature>
<name>A0A9P4MEB9_9PEZI</name>
<evidence type="ECO:0000313" key="3">
    <source>
        <dbReference type="EMBL" id="KAF2149802.1"/>
    </source>
</evidence>
<dbReference type="Proteomes" id="UP000799439">
    <property type="component" value="Unassembled WGS sequence"/>
</dbReference>
<comment type="caution">
    <text evidence="3">The sequence shown here is derived from an EMBL/GenBank/DDBJ whole genome shotgun (WGS) entry which is preliminary data.</text>
</comment>
<feature type="compositionally biased region" description="Polar residues" evidence="1">
    <location>
        <begin position="1"/>
        <end position="15"/>
    </location>
</feature>
<keyword evidence="2" id="KW-0812">Transmembrane</keyword>
<evidence type="ECO:0008006" key="5">
    <source>
        <dbReference type="Google" id="ProtNLM"/>
    </source>
</evidence>
<feature type="region of interest" description="Disordered" evidence="1">
    <location>
        <begin position="260"/>
        <end position="372"/>
    </location>
</feature>
<dbReference type="GO" id="GO:0000324">
    <property type="term" value="C:fungal-type vacuole"/>
    <property type="evidence" value="ECO:0007669"/>
    <property type="project" value="TreeGrafter"/>
</dbReference>
<dbReference type="EMBL" id="ML996090">
    <property type="protein sequence ID" value="KAF2149802.1"/>
    <property type="molecule type" value="Genomic_DNA"/>
</dbReference>
<keyword evidence="4" id="KW-1185">Reference proteome</keyword>
<reference evidence="3" key="1">
    <citation type="journal article" date="2020" name="Stud. Mycol.">
        <title>101 Dothideomycetes genomes: a test case for predicting lifestyles and emergence of pathogens.</title>
        <authorList>
            <person name="Haridas S."/>
            <person name="Albert R."/>
            <person name="Binder M."/>
            <person name="Bloem J."/>
            <person name="Labutti K."/>
            <person name="Salamov A."/>
            <person name="Andreopoulos B."/>
            <person name="Baker S."/>
            <person name="Barry K."/>
            <person name="Bills G."/>
            <person name="Bluhm B."/>
            <person name="Cannon C."/>
            <person name="Castanera R."/>
            <person name="Culley D."/>
            <person name="Daum C."/>
            <person name="Ezra D."/>
            <person name="Gonzalez J."/>
            <person name="Henrissat B."/>
            <person name="Kuo A."/>
            <person name="Liang C."/>
            <person name="Lipzen A."/>
            <person name="Lutzoni F."/>
            <person name="Magnuson J."/>
            <person name="Mondo S."/>
            <person name="Nolan M."/>
            <person name="Ohm R."/>
            <person name="Pangilinan J."/>
            <person name="Park H.-J."/>
            <person name="Ramirez L."/>
            <person name="Alfaro M."/>
            <person name="Sun H."/>
            <person name="Tritt A."/>
            <person name="Yoshinaga Y."/>
            <person name="Zwiers L.-H."/>
            <person name="Turgeon B."/>
            <person name="Goodwin S."/>
            <person name="Spatafora J."/>
            <person name="Crous P."/>
            <person name="Grigoriev I."/>
        </authorList>
    </citation>
    <scope>NUCLEOTIDE SEQUENCE</scope>
    <source>
        <strain evidence="3">CBS 260.36</strain>
    </source>
</reference>
<gene>
    <name evidence="3" type="ORF">K461DRAFT_287599</name>
</gene>
<evidence type="ECO:0000256" key="2">
    <source>
        <dbReference type="SAM" id="Phobius"/>
    </source>
</evidence>
<feature type="compositionally biased region" description="Polar residues" evidence="1">
    <location>
        <begin position="280"/>
        <end position="295"/>
    </location>
</feature>
<evidence type="ECO:0000256" key="1">
    <source>
        <dbReference type="SAM" id="MobiDB-lite"/>
    </source>
</evidence>